<dbReference type="InterPro" id="IPR008991">
    <property type="entry name" value="Translation_prot_SH3-like_sf"/>
</dbReference>
<keyword evidence="7" id="KW-1185">Reference proteome</keyword>
<dbReference type="FunFam" id="2.30.30.770:FF:000001">
    <property type="entry name" value="60S ribosomal protein L27"/>
    <property type="match status" value="1"/>
</dbReference>
<protein>
    <recommendedName>
        <fullName evidence="4">Large ribosomal subunit protein eL27</fullName>
    </recommendedName>
    <alternativeName>
        <fullName evidence="5">60S ribosomal protein L27</fullName>
    </alternativeName>
</protein>
<dbReference type="Gene3D" id="2.30.30.770">
    <property type="match status" value="1"/>
</dbReference>
<reference evidence="6" key="1">
    <citation type="submission" date="2023-10" db="EMBL/GenBank/DDBJ databases">
        <title>Genome assemblies of two species of porcelain crab, Petrolisthes cinctipes and Petrolisthes manimaculis (Anomura: Porcellanidae).</title>
        <authorList>
            <person name="Angst P."/>
        </authorList>
    </citation>
    <scope>NUCLEOTIDE SEQUENCE</scope>
    <source>
        <strain evidence="6">PB745_01</strain>
        <tissue evidence="6">Gill</tissue>
    </source>
</reference>
<evidence type="ECO:0000256" key="5">
    <source>
        <dbReference type="ARBA" id="ARBA00035329"/>
    </source>
</evidence>
<keyword evidence="2" id="KW-0689">Ribosomal protein</keyword>
<proteinExistence type="inferred from homology"/>
<evidence type="ECO:0000313" key="7">
    <source>
        <dbReference type="Proteomes" id="UP001286313"/>
    </source>
</evidence>
<dbReference type="CDD" id="cd06090">
    <property type="entry name" value="KOW_RPL27"/>
    <property type="match status" value="1"/>
</dbReference>
<evidence type="ECO:0000256" key="2">
    <source>
        <dbReference type="ARBA" id="ARBA00022980"/>
    </source>
</evidence>
<organism evidence="6 7">
    <name type="scientific">Petrolisthes cinctipes</name>
    <name type="common">Flat porcelain crab</name>
    <dbReference type="NCBI Taxonomy" id="88211"/>
    <lineage>
        <taxon>Eukaryota</taxon>
        <taxon>Metazoa</taxon>
        <taxon>Ecdysozoa</taxon>
        <taxon>Arthropoda</taxon>
        <taxon>Crustacea</taxon>
        <taxon>Multicrustacea</taxon>
        <taxon>Malacostraca</taxon>
        <taxon>Eumalacostraca</taxon>
        <taxon>Eucarida</taxon>
        <taxon>Decapoda</taxon>
        <taxon>Pleocyemata</taxon>
        <taxon>Anomura</taxon>
        <taxon>Galatheoidea</taxon>
        <taxon>Porcellanidae</taxon>
        <taxon>Petrolisthes</taxon>
    </lineage>
</organism>
<name>A0AAE1EPX0_PETCI</name>
<comment type="similarity">
    <text evidence="1">Belongs to the eukaryotic ribosomal protein eL27 family.</text>
</comment>
<evidence type="ECO:0000256" key="3">
    <source>
        <dbReference type="ARBA" id="ARBA00023274"/>
    </source>
</evidence>
<dbReference type="GO" id="GO:1990904">
    <property type="term" value="C:ribonucleoprotein complex"/>
    <property type="evidence" value="ECO:0007669"/>
    <property type="project" value="UniProtKB-KW"/>
</dbReference>
<dbReference type="PANTHER" id="PTHR10497">
    <property type="entry name" value="60S RIBOSOMAL PROTEIN L27"/>
    <property type="match status" value="1"/>
</dbReference>
<evidence type="ECO:0000256" key="1">
    <source>
        <dbReference type="ARBA" id="ARBA00009124"/>
    </source>
</evidence>
<dbReference type="InterPro" id="IPR041991">
    <property type="entry name" value="Ribosomal_eL27_KOW"/>
</dbReference>
<sequence length="272" mass="30221">MDSNVYKREPSYKSPYPLPSPLLPPPSFLYQNTVTMVKVYKPGRVVIMLSGRQAGKKAIIVKSNDEGTMDRPFEHALVVGIARYPRRVTKSMTKKKISKRSIVRPFIRIVNLKHVMPTRYTATDIVSDNLKINKEMVKDPGRRRKCRKILRVKLEERYKSGKNRWLFQKLSAACPALSVDSQQGWRLHACSGASTTVSCGALYCLSVITTIQGTSSTHTPHHAPPTVIVSENEAWGVVFQALEVLSVSVVLLPPAASSGVGHGERRVSASVR</sequence>
<dbReference type="AlphaFoldDB" id="A0AAE1EPX0"/>
<evidence type="ECO:0000256" key="4">
    <source>
        <dbReference type="ARBA" id="ARBA00035224"/>
    </source>
</evidence>
<dbReference type="GO" id="GO:0003735">
    <property type="term" value="F:structural constituent of ribosome"/>
    <property type="evidence" value="ECO:0007669"/>
    <property type="project" value="InterPro"/>
</dbReference>
<dbReference type="SUPFAM" id="SSF50104">
    <property type="entry name" value="Translation proteins SH3-like domain"/>
    <property type="match status" value="1"/>
</dbReference>
<accession>A0AAE1EPX0</accession>
<dbReference type="GO" id="GO:0005840">
    <property type="term" value="C:ribosome"/>
    <property type="evidence" value="ECO:0007669"/>
    <property type="project" value="UniProtKB-KW"/>
</dbReference>
<dbReference type="InterPro" id="IPR001141">
    <property type="entry name" value="Ribosomal_eL27"/>
</dbReference>
<dbReference type="GO" id="GO:0006412">
    <property type="term" value="P:translation"/>
    <property type="evidence" value="ECO:0007669"/>
    <property type="project" value="InterPro"/>
</dbReference>
<evidence type="ECO:0000313" key="6">
    <source>
        <dbReference type="EMBL" id="KAK3858611.1"/>
    </source>
</evidence>
<comment type="caution">
    <text evidence="6">The sequence shown here is derived from an EMBL/GenBank/DDBJ whole genome shotgun (WGS) entry which is preliminary data.</text>
</comment>
<dbReference type="Proteomes" id="UP001286313">
    <property type="component" value="Unassembled WGS sequence"/>
</dbReference>
<dbReference type="EMBL" id="JAWQEG010005257">
    <property type="protein sequence ID" value="KAK3858611.1"/>
    <property type="molecule type" value="Genomic_DNA"/>
</dbReference>
<dbReference type="Pfam" id="PF01777">
    <property type="entry name" value="Ribosomal_L27e"/>
    <property type="match status" value="1"/>
</dbReference>
<gene>
    <name evidence="6" type="ORF">Pcinc_035209</name>
</gene>
<keyword evidence="3" id="KW-0687">Ribonucleoprotein</keyword>
<dbReference type="InterPro" id="IPR038655">
    <property type="entry name" value="Ribosomal_eL27_sf"/>
</dbReference>